<accession>A0A0L0EZD9</accession>
<feature type="region of interest" description="Disordered" evidence="1">
    <location>
        <begin position="109"/>
        <end position="133"/>
    </location>
</feature>
<feature type="domain" description="PH" evidence="2">
    <location>
        <begin position="6"/>
        <end position="105"/>
    </location>
</feature>
<dbReference type="SMART" id="SM00233">
    <property type="entry name" value="PH"/>
    <property type="match status" value="1"/>
</dbReference>
<dbReference type="InterPro" id="IPR001849">
    <property type="entry name" value="PH_domain"/>
</dbReference>
<dbReference type="GeneID" id="25918180"/>
<organism evidence="3 4">
    <name type="scientific">Sphaeroforma arctica JP610</name>
    <dbReference type="NCBI Taxonomy" id="667725"/>
    <lineage>
        <taxon>Eukaryota</taxon>
        <taxon>Ichthyosporea</taxon>
        <taxon>Ichthyophonida</taxon>
        <taxon>Sphaeroforma</taxon>
    </lineage>
</organism>
<dbReference type="Gene3D" id="2.30.29.30">
    <property type="entry name" value="Pleckstrin-homology domain (PH domain)/Phosphotyrosine-binding domain (PTB)"/>
    <property type="match status" value="1"/>
</dbReference>
<protein>
    <recommendedName>
        <fullName evidence="2">PH domain-containing protein</fullName>
    </recommendedName>
</protein>
<proteinExistence type="predicted"/>
<dbReference type="Proteomes" id="UP000054560">
    <property type="component" value="Unassembled WGS sequence"/>
</dbReference>
<evidence type="ECO:0000256" key="1">
    <source>
        <dbReference type="SAM" id="MobiDB-lite"/>
    </source>
</evidence>
<dbReference type="InterPro" id="IPR011993">
    <property type="entry name" value="PH-like_dom_sf"/>
</dbReference>
<dbReference type="SUPFAM" id="SSF50729">
    <property type="entry name" value="PH domain-like"/>
    <property type="match status" value="1"/>
</dbReference>
<sequence length="133" mass="15064">MRRSTEREEGLVRLQQVFDEKVMAVSKPRWCVLEGTTFSVYRSRDLTQHVGDVGLNSYCTVAYAAGADQSTLIVGTQDNPLYVRCVTTSDAERWYTAFETALNKCPNAKVSRKKKNNPETVIREKGSVRRETP</sequence>
<gene>
    <name evidence="3" type="ORF">SARC_17676</name>
</gene>
<dbReference type="AlphaFoldDB" id="A0A0L0EZD9"/>
<evidence type="ECO:0000313" key="4">
    <source>
        <dbReference type="Proteomes" id="UP000054560"/>
    </source>
</evidence>
<keyword evidence="4" id="KW-1185">Reference proteome</keyword>
<evidence type="ECO:0000313" key="3">
    <source>
        <dbReference type="EMBL" id="KNC69807.1"/>
    </source>
</evidence>
<feature type="compositionally biased region" description="Basic and acidic residues" evidence="1">
    <location>
        <begin position="121"/>
        <end position="133"/>
    </location>
</feature>
<evidence type="ECO:0000259" key="2">
    <source>
        <dbReference type="SMART" id="SM00233"/>
    </source>
</evidence>
<dbReference type="RefSeq" id="XP_014143709.1">
    <property type="nucleotide sequence ID" value="XM_014288234.1"/>
</dbReference>
<dbReference type="EMBL" id="KQ253239">
    <property type="protein sequence ID" value="KNC69807.1"/>
    <property type="molecule type" value="Genomic_DNA"/>
</dbReference>
<reference evidence="3 4" key="1">
    <citation type="submission" date="2011-02" db="EMBL/GenBank/DDBJ databases">
        <title>The Genome Sequence of Sphaeroforma arctica JP610.</title>
        <authorList>
            <consortium name="The Broad Institute Genome Sequencing Platform"/>
            <person name="Russ C."/>
            <person name="Cuomo C."/>
            <person name="Young S.K."/>
            <person name="Zeng Q."/>
            <person name="Gargeya S."/>
            <person name="Alvarado L."/>
            <person name="Berlin A."/>
            <person name="Chapman S.B."/>
            <person name="Chen Z."/>
            <person name="Freedman E."/>
            <person name="Gellesch M."/>
            <person name="Goldberg J."/>
            <person name="Griggs A."/>
            <person name="Gujja S."/>
            <person name="Heilman E."/>
            <person name="Heiman D."/>
            <person name="Howarth C."/>
            <person name="Mehta T."/>
            <person name="Neiman D."/>
            <person name="Pearson M."/>
            <person name="Roberts A."/>
            <person name="Saif S."/>
            <person name="Shea T."/>
            <person name="Shenoy N."/>
            <person name="Sisk P."/>
            <person name="Stolte C."/>
            <person name="Sykes S."/>
            <person name="White J."/>
            <person name="Yandava C."/>
            <person name="Burger G."/>
            <person name="Gray M.W."/>
            <person name="Holland P.W.H."/>
            <person name="King N."/>
            <person name="Lang F.B.F."/>
            <person name="Roger A.J."/>
            <person name="Ruiz-Trillo I."/>
            <person name="Haas B."/>
            <person name="Nusbaum C."/>
            <person name="Birren B."/>
        </authorList>
    </citation>
    <scope>NUCLEOTIDE SEQUENCE [LARGE SCALE GENOMIC DNA]</scope>
    <source>
        <strain evidence="3 4">JP610</strain>
    </source>
</reference>
<name>A0A0L0EZD9_9EUKA</name>